<keyword evidence="4" id="KW-1133">Transmembrane helix</keyword>
<feature type="transmembrane region" description="Helical" evidence="4">
    <location>
        <begin position="158"/>
        <end position="175"/>
    </location>
</feature>
<proteinExistence type="predicted"/>
<keyword evidence="1" id="KW-0597">Phosphoprotein</keyword>
<dbReference type="PANTHER" id="PTHR45339">
    <property type="entry name" value="HYBRID SIGNAL TRANSDUCTION HISTIDINE KINASE J"/>
    <property type="match status" value="1"/>
</dbReference>
<dbReference type="PROSITE" id="PS50110">
    <property type="entry name" value="RESPONSE_REGULATORY"/>
    <property type="match status" value="1"/>
</dbReference>
<dbReference type="CDD" id="cd17546">
    <property type="entry name" value="REC_hyHK_CKI1_RcsC-like"/>
    <property type="match status" value="1"/>
</dbReference>
<feature type="transmembrane region" description="Helical" evidence="4">
    <location>
        <begin position="187"/>
        <end position="209"/>
    </location>
</feature>
<keyword evidence="4" id="KW-0812">Transmembrane</keyword>
<dbReference type="InterPro" id="IPR001789">
    <property type="entry name" value="Sig_transdc_resp-reg_receiver"/>
</dbReference>
<evidence type="ECO:0000256" key="1">
    <source>
        <dbReference type="ARBA" id="ARBA00022553"/>
    </source>
</evidence>
<dbReference type="GO" id="GO:0000160">
    <property type="term" value="P:phosphorelay signal transduction system"/>
    <property type="evidence" value="ECO:0007669"/>
    <property type="project" value="UniProtKB-KW"/>
</dbReference>
<reference evidence="6" key="1">
    <citation type="submission" date="2019-10" db="EMBL/GenBank/DDBJ databases">
        <authorList>
            <consortium name="DOE Joint Genome Institute"/>
            <person name="Kuo A."/>
            <person name="Miyauchi S."/>
            <person name="Kiss E."/>
            <person name="Drula E."/>
            <person name="Kohler A."/>
            <person name="Sanchez-Garcia M."/>
            <person name="Andreopoulos B."/>
            <person name="Barry K.W."/>
            <person name="Bonito G."/>
            <person name="Buee M."/>
            <person name="Carver A."/>
            <person name="Chen C."/>
            <person name="Cichocki N."/>
            <person name="Clum A."/>
            <person name="Culley D."/>
            <person name="Crous P.W."/>
            <person name="Fauchery L."/>
            <person name="Girlanda M."/>
            <person name="Hayes R."/>
            <person name="Keri Z."/>
            <person name="LaButti K."/>
            <person name="Lipzen A."/>
            <person name="Lombard V."/>
            <person name="Magnuson J."/>
            <person name="Maillard F."/>
            <person name="Morin E."/>
            <person name="Murat C."/>
            <person name="Nolan M."/>
            <person name="Ohm R."/>
            <person name="Pangilinan J."/>
            <person name="Pereira M."/>
            <person name="Perotto S."/>
            <person name="Peter M."/>
            <person name="Riley R."/>
            <person name="Sitrit Y."/>
            <person name="Stielow B."/>
            <person name="Szollosi G."/>
            <person name="Zifcakova L."/>
            <person name="Stursova M."/>
            <person name="Spatafora J.W."/>
            <person name="Tedersoo L."/>
            <person name="Vaario L.-M."/>
            <person name="Yamada A."/>
            <person name="Yan M."/>
            <person name="Wang P."/>
            <person name="Xu J."/>
            <person name="Bruns T."/>
            <person name="Baldrian P."/>
            <person name="Vilgalys R."/>
            <person name="Henrissat B."/>
            <person name="Grigoriev I.V."/>
            <person name="Hibbett D."/>
            <person name="Nagy L.G."/>
            <person name="Martin F.M."/>
        </authorList>
    </citation>
    <scope>NUCLEOTIDE SEQUENCE</scope>
    <source>
        <strain evidence="6">BED1</strain>
    </source>
</reference>
<protein>
    <recommendedName>
        <fullName evidence="5">Response regulatory domain-containing protein</fullName>
    </recommendedName>
</protein>
<sequence length="692" mass="76977">MSDLRDFPTLPQQFIQLPVPVALSGPQPKGSLRHRKTKTARFAGIKRLDDGVERDEVDEIVVDRDWAEDLRILPVTSPSLWSLRWKVWPAIVKFFCHLQLSQSLFLVVNWVLGASTLASPITLFDKISMWGFTPALTLLSLAFVMLDFPRDRPVPYQILVGCATWCWYLCGFYSPVHVVFNVGTKDFLGMITALVESLTFFIVVLTLPYRRIWVRNLLNFILYHIILLFVHYMHEKLVQVRVPLNTAKTQEIKIMALGGSLVMMSKVPNDILGFGHFEILSKPYAFHTGMRTLLIPLRMATEAGNLELVTYLVKIIDEFTPAGGRITCSTRLVLPAHFHPEPKRVPRPKAELEDAIEEVLVIPRNEVGPASHCPVQVSLEKKKLCALEYGTGSGIPLTRLHNDSYLPHSIKPNRGVNKVLALVRQIVKMSGGRLGVRSKLGHGSTFWRVGVGVKVVDLPDPESGLSEKHLSDLEGPLSIELHQNRSPRRGHQFIMRWRGMVELKLPNASDTSEPHVITRTIGELSSGCSIPTIVQDNARDPLHAATPLLRASAEPAASCLKPPVQGTAVPSLKSGSSVVFGPPIIVLVVDDDWLAQTIMSRTLSRLGCHFSTAENGEIALEMMPIMSGLEVIVKLREMGRGELVIGVTGNALVGDQKEYIEAGVVHILTKPVFEPNLMHILAIADERRRREG</sequence>
<dbReference type="Proteomes" id="UP001194468">
    <property type="component" value="Unassembled WGS sequence"/>
</dbReference>
<gene>
    <name evidence="6" type="ORF">L210DRAFT_957695</name>
</gene>
<dbReference type="SMART" id="SM00448">
    <property type="entry name" value="REC"/>
    <property type="match status" value="1"/>
</dbReference>
<dbReference type="Pfam" id="PF00072">
    <property type="entry name" value="Response_reg"/>
    <property type="match status" value="1"/>
</dbReference>
<keyword evidence="4" id="KW-0472">Membrane</keyword>
<evidence type="ECO:0000256" key="3">
    <source>
        <dbReference type="PROSITE-ProRule" id="PRU00169"/>
    </source>
</evidence>
<dbReference type="AlphaFoldDB" id="A0AAD4C608"/>
<feature type="transmembrane region" description="Helical" evidence="4">
    <location>
        <begin position="127"/>
        <end position="146"/>
    </location>
</feature>
<keyword evidence="7" id="KW-1185">Reference proteome</keyword>
<name>A0AAD4C608_BOLED</name>
<feature type="domain" description="Response regulatory" evidence="5">
    <location>
        <begin position="585"/>
        <end position="685"/>
    </location>
</feature>
<dbReference type="Gene3D" id="3.40.50.2300">
    <property type="match status" value="1"/>
</dbReference>
<evidence type="ECO:0000313" key="6">
    <source>
        <dbReference type="EMBL" id="KAF8448879.1"/>
    </source>
</evidence>
<evidence type="ECO:0000313" key="7">
    <source>
        <dbReference type="Proteomes" id="UP001194468"/>
    </source>
</evidence>
<dbReference type="SUPFAM" id="SSF52172">
    <property type="entry name" value="CheY-like"/>
    <property type="match status" value="1"/>
</dbReference>
<evidence type="ECO:0000256" key="4">
    <source>
        <dbReference type="SAM" id="Phobius"/>
    </source>
</evidence>
<comment type="caution">
    <text evidence="6">The sequence shown here is derived from an EMBL/GenBank/DDBJ whole genome shotgun (WGS) entry which is preliminary data.</text>
</comment>
<evidence type="ECO:0000256" key="2">
    <source>
        <dbReference type="ARBA" id="ARBA00023012"/>
    </source>
</evidence>
<dbReference type="PANTHER" id="PTHR45339:SF1">
    <property type="entry name" value="HYBRID SIGNAL TRANSDUCTION HISTIDINE KINASE J"/>
    <property type="match status" value="1"/>
</dbReference>
<reference evidence="6" key="2">
    <citation type="journal article" date="2020" name="Nat. Commun.">
        <title>Large-scale genome sequencing of mycorrhizal fungi provides insights into the early evolution of symbiotic traits.</title>
        <authorList>
            <person name="Miyauchi S."/>
            <person name="Kiss E."/>
            <person name="Kuo A."/>
            <person name="Drula E."/>
            <person name="Kohler A."/>
            <person name="Sanchez-Garcia M."/>
            <person name="Morin E."/>
            <person name="Andreopoulos B."/>
            <person name="Barry K.W."/>
            <person name="Bonito G."/>
            <person name="Buee M."/>
            <person name="Carver A."/>
            <person name="Chen C."/>
            <person name="Cichocki N."/>
            <person name="Clum A."/>
            <person name="Culley D."/>
            <person name="Crous P.W."/>
            <person name="Fauchery L."/>
            <person name="Girlanda M."/>
            <person name="Hayes R.D."/>
            <person name="Keri Z."/>
            <person name="LaButti K."/>
            <person name="Lipzen A."/>
            <person name="Lombard V."/>
            <person name="Magnuson J."/>
            <person name="Maillard F."/>
            <person name="Murat C."/>
            <person name="Nolan M."/>
            <person name="Ohm R.A."/>
            <person name="Pangilinan J."/>
            <person name="Pereira M.F."/>
            <person name="Perotto S."/>
            <person name="Peter M."/>
            <person name="Pfister S."/>
            <person name="Riley R."/>
            <person name="Sitrit Y."/>
            <person name="Stielow J.B."/>
            <person name="Szollosi G."/>
            <person name="Zifcakova L."/>
            <person name="Stursova M."/>
            <person name="Spatafora J.W."/>
            <person name="Tedersoo L."/>
            <person name="Vaario L.M."/>
            <person name="Yamada A."/>
            <person name="Yan M."/>
            <person name="Wang P."/>
            <person name="Xu J."/>
            <person name="Bruns T."/>
            <person name="Baldrian P."/>
            <person name="Vilgalys R."/>
            <person name="Dunand C."/>
            <person name="Henrissat B."/>
            <person name="Grigoriev I.V."/>
            <person name="Hibbett D."/>
            <person name="Nagy L.G."/>
            <person name="Martin F.M."/>
        </authorList>
    </citation>
    <scope>NUCLEOTIDE SEQUENCE</scope>
    <source>
        <strain evidence="6">BED1</strain>
    </source>
</reference>
<feature type="transmembrane region" description="Helical" evidence="4">
    <location>
        <begin position="216"/>
        <end position="234"/>
    </location>
</feature>
<keyword evidence="2" id="KW-0902">Two-component regulatory system</keyword>
<dbReference type="EMBL" id="WHUW01000003">
    <property type="protein sequence ID" value="KAF8448879.1"/>
    <property type="molecule type" value="Genomic_DNA"/>
</dbReference>
<comment type="caution">
    <text evidence="3">Lacks conserved residue(s) required for the propagation of feature annotation.</text>
</comment>
<organism evidence="6 7">
    <name type="scientific">Boletus edulis BED1</name>
    <dbReference type="NCBI Taxonomy" id="1328754"/>
    <lineage>
        <taxon>Eukaryota</taxon>
        <taxon>Fungi</taxon>
        <taxon>Dikarya</taxon>
        <taxon>Basidiomycota</taxon>
        <taxon>Agaricomycotina</taxon>
        <taxon>Agaricomycetes</taxon>
        <taxon>Agaricomycetidae</taxon>
        <taxon>Boletales</taxon>
        <taxon>Boletineae</taxon>
        <taxon>Boletaceae</taxon>
        <taxon>Boletoideae</taxon>
        <taxon>Boletus</taxon>
    </lineage>
</organism>
<accession>A0AAD4C608</accession>
<evidence type="ECO:0000259" key="5">
    <source>
        <dbReference type="PROSITE" id="PS50110"/>
    </source>
</evidence>
<dbReference type="InterPro" id="IPR011006">
    <property type="entry name" value="CheY-like_superfamily"/>
</dbReference>